<evidence type="ECO:0000313" key="5">
    <source>
        <dbReference type="Proteomes" id="UP000299102"/>
    </source>
</evidence>
<organism evidence="4 5">
    <name type="scientific">Eumeta variegata</name>
    <name type="common">Bagworm moth</name>
    <name type="synonym">Eumeta japonica</name>
    <dbReference type="NCBI Taxonomy" id="151549"/>
    <lineage>
        <taxon>Eukaryota</taxon>
        <taxon>Metazoa</taxon>
        <taxon>Ecdysozoa</taxon>
        <taxon>Arthropoda</taxon>
        <taxon>Hexapoda</taxon>
        <taxon>Insecta</taxon>
        <taxon>Pterygota</taxon>
        <taxon>Neoptera</taxon>
        <taxon>Endopterygota</taxon>
        <taxon>Lepidoptera</taxon>
        <taxon>Glossata</taxon>
        <taxon>Ditrysia</taxon>
        <taxon>Tineoidea</taxon>
        <taxon>Psychidae</taxon>
        <taxon>Oiketicinae</taxon>
        <taxon>Eumeta</taxon>
    </lineage>
</organism>
<dbReference type="AlphaFoldDB" id="A0A4C1U4I2"/>
<comment type="caution">
    <text evidence="4">The sequence shown here is derived from an EMBL/GenBank/DDBJ whole genome shotgun (WGS) entry which is preliminary data.</text>
</comment>
<dbReference type="SMART" id="SM00700">
    <property type="entry name" value="JHBP"/>
    <property type="match status" value="1"/>
</dbReference>
<gene>
    <name evidence="4" type="primary">to</name>
    <name evidence="4" type="ORF">EVAR_14461_1</name>
</gene>
<dbReference type="InterPro" id="IPR038606">
    <property type="entry name" value="To_sf"/>
</dbReference>
<dbReference type="FunFam" id="3.15.10.30:FF:000001">
    <property type="entry name" value="Takeout-like protein 1"/>
    <property type="match status" value="1"/>
</dbReference>
<sequence>MSSLTNHRGAIVSTHCYSELLHINSSKVLSTLPIRTSDFTRCYQKDPKLNDCLRKAVPEALKKMKDGIPSLSVPPMEPLLVSSVEIKSGGGPVLVTQSYRDIKLHGLTDSTLTTYKSESTQFDSKVVHASANGESFFISRNYFYNSQEERADLKRFRLRTDSLTPKMEFVGDYVMSGRILVLPIQGKGVANITMVNLVVKHDLIGEKVEKDGQVFMHLKDYKVKFIPQRVVMHFTNLFNGDERLGKQMNSFLNENWELVFNELKQSYEDSLSSVFKDVSNRIFDNVPMNKIFLED</sequence>
<dbReference type="PANTHER" id="PTHR11008">
    <property type="entry name" value="PROTEIN TAKEOUT-LIKE PROTEIN"/>
    <property type="match status" value="1"/>
</dbReference>
<dbReference type="EMBL" id="BGZK01000122">
    <property type="protein sequence ID" value="GBP20736.1"/>
    <property type="molecule type" value="Genomic_DNA"/>
</dbReference>
<evidence type="ECO:0000256" key="2">
    <source>
        <dbReference type="ARBA" id="ARBA00023108"/>
    </source>
</evidence>
<protein>
    <submittedName>
        <fullName evidence="4">Protein takeout</fullName>
    </submittedName>
</protein>
<evidence type="ECO:0000313" key="4">
    <source>
        <dbReference type="EMBL" id="GBP20736.1"/>
    </source>
</evidence>
<evidence type="ECO:0000256" key="1">
    <source>
        <dbReference type="ARBA" id="ARBA00022729"/>
    </source>
</evidence>
<dbReference type="Gene3D" id="3.15.10.30">
    <property type="entry name" value="Haemolymph juvenile hormone binding protein"/>
    <property type="match status" value="1"/>
</dbReference>
<keyword evidence="2" id="KW-0090">Biological rhythms</keyword>
<keyword evidence="5" id="KW-1185">Reference proteome</keyword>
<dbReference type="InterPro" id="IPR010562">
    <property type="entry name" value="Haemolymph_juvenile_hormone-bd"/>
</dbReference>
<proteinExistence type="inferred from homology"/>
<accession>A0A4C1U4I2</accession>
<keyword evidence="1" id="KW-0732">Signal</keyword>
<dbReference type="GO" id="GO:0007623">
    <property type="term" value="P:circadian rhythm"/>
    <property type="evidence" value="ECO:0007669"/>
    <property type="project" value="UniProtKB-ARBA"/>
</dbReference>
<comment type="similarity">
    <text evidence="3">Belongs to the TO family.</text>
</comment>
<dbReference type="Proteomes" id="UP000299102">
    <property type="component" value="Unassembled WGS sequence"/>
</dbReference>
<dbReference type="OrthoDB" id="8190514at2759"/>
<dbReference type="Pfam" id="PF06585">
    <property type="entry name" value="JHBP"/>
    <property type="match status" value="2"/>
</dbReference>
<dbReference type="GO" id="GO:0005615">
    <property type="term" value="C:extracellular space"/>
    <property type="evidence" value="ECO:0007669"/>
    <property type="project" value="TreeGrafter"/>
</dbReference>
<evidence type="ECO:0000256" key="3">
    <source>
        <dbReference type="ARBA" id="ARBA00060902"/>
    </source>
</evidence>
<name>A0A4C1U4I2_EUMVA</name>
<dbReference type="PANTHER" id="PTHR11008:SF32">
    <property type="entry name" value="CIRCADIAN CLOCK-CONTROLLED PROTEIN DAYWAKE-RELATED"/>
    <property type="match status" value="1"/>
</dbReference>
<dbReference type="STRING" id="151549.A0A4C1U4I2"/>
<reference evidence="4 5" key="1">
    <citation type="journal article" date="2019" name="Commun. Biol.">
        <title>The bagworm genome reveals a unique fibroin gene that provides high tensile strength.</title>
        <authorList>
            <person name="Kono N."/>
            <person name="Nakamura H."/>
            <person name="Ohtoshi R."/>
            <person name="Tomita M."/>
            <person name="Numata K."/>
            <person name="Arakawa K."/>
        </authorList>
    </citation>
    <scope>NUCLEOTIDE SEQUENCE [LARGE SCALE GENOMIC DNA]</scope>
</reference>